<protein>
    <recommendedName>
        <fullName evidence="2">SsuA/THI5-like domain-containing protein</fullName>
    </recommendedName>
</protein>
<organism evidence="3 4">
    <name type="scientific">Hydrogenophaga aromaticivorans</name>
    <dbReference type="NCBI Taxonomy" id="2610898"/>
    <lineage>
        <taxon>Bacteria</taxon>
        <taxon>Pseudomonadati</taxon>
        <taxon>Pseudomonadota</taxon>
        <taxon>Betaproteobacteria</taxon>
        <taxon>Burkholderiales</taxon>
        <taxon>Comamonadaceae</taxon>
        <taxon>Hydrogenophaga</taxon>
    </lineage>
</organism>
<comment type="caution">
    <text evidence="3">The sequence shown here is derived from an EMBL/GenBank/DDBJ whole genome shotgun (WGS) entry which is preliminary data.</text>
</comment>
<feature type="transmembrane region" description="Helical" evidence="1">
    <location>
        <begin position="12"/>
        <end position="33"/>
    </location>
</feature>
<dbReference type="InterPro" id="IPR011852">
    <property type="entry name" value="TRAP_TAXI"/>
</dbReference>
<dbReference type="Proteomes" id="UP000545507">
    <property type="component" value="Unassembled WGS sequence"/>
</dbReference>
<sequence length="437" mass="48493">MKLMLLYRRRWLLIYLPILLALAGMLAVVTRLWQPLPPQRLVIGTGPAQSSYLRLAQLYASRLENRGIAVDLVPHPRPQDALQHMKPGDRAIDVTFAQGLYAPAHATPTPGDGVQALAVIGHEIIWVFAREDIADMGQLRGRRIATSVADSSNRIAADLLLAHLRIRPDEVEFVPEVGDSALAALAEGRVDAVVHVATGDSQTANALARLNGVHILGMERAGALAARERRLWPVVMPQGSIELRSQLPARDLPTMVTLTHLLVRPGLHPALQRALLDVAGELHVMSGFLETPGRYPTTVGSDFPVSPAALQHARGERPWMETLLPFGTAQRAELFLYAVLPLGLLGVALLLRAPRYIDWRVDAALQHIYGEVRFMEEDLTRQPAHKPVSLQPLLERLDTLERQVAQMQLPNRYAGRGYTLRQHLYETRQRLIAMYAI</sequence>
<dbReference type="RefSeq" id="WP_177139001.1">
    <property type="nucleotide sequence ID" value="NZ_VYGV01000027.1"/>
</dbReference>
<dbReference type="PANTHER" id="PTHR42941">
    <property type="entry name" value="SLL1037 PROTEIN"/>
    <property type="match status" value="1"/>
</dbReference>
<dbReference type="SUPFAM" id="SSF53850">
    <property type="entry name" value="Periplasmic binding protein-like II"/>
    <property type="match status" value="1"/>
</dbReference>
<evidence type="ECO:0000313" key="4">
    <source>
        <dbReference type="Proteomes" id="UP000545507"/>
    </source>
</evidence>
<evidence type="ECO:0000313" key="3">
    <source>
        <dbReference type="EMBL" id="NWF48379.1"/>
    </source>
</evidence>
<dbReference type="Pfam" id="PF09084">
    <property type="entry name" value="NMT1"/>
    <property type="match status" value="1"/>
</dbReference>
<keyword evidence="1" id="KW-1133">Transmembrane helix</keyword>
<dbReference type="AlphaFoldDB" id="A0A7Y8H0Q5"/>
<accession>A0A7Y8H0Q5</accession>
<name>A0A7Y8H0Q5_9BURK</name>
<keyword evidence="1" id="KW-0812">Transmembrane</keyword>
<keyword evidence="1" id="KW-0472">Membrane</keyword>
<keyword evidence="4" id="KW-1185">Reference proteome</keyword>
<dbReference type="PANTHER" id="PTHR42941:SF1">
    <property type="entry name" value="SLL1037 PROTEIN"/>
    <property type="match status" value="1"/>
</dbReference>
<feature type="transmembrane region" description="Helical" evidence="1">
    <location>
        <begin position="334"/>
        <end position="351"/>
    </location>
</feature>
<feature type="domain" description="SsuA/THI5-like" evidence="2">
    <location>
        <begin position="65"/>
        <end position="199"/>
    </location>
</feature>
<proteinExistence type="predicted"/>
<dbReference type="InterPro" id="IPR015168">
    <property type="entry name" value="SsuA/THI5"/>
</dbReference>
<evidence type="ECO:0000259" key="2">
    <source>
        <dbReference type="Pfam" id="PF09084"/>
    </source>
</evidence>
<evidence type="ECO:0000256" key="1">
    <source>
        <dbReference type="SAM" id="Phobius"/>
    </source>
</evidence>
<dbReference type="Gene3D" id="3.40.190.10">
    <property type="entry name" value="Periplasmic binding protein-like II"/>
    <property type="match status" value="2"/>
</dbReference>
<dbReference type="EMBL" id="VYGV01000027">
    <property type="protein sequence ID" value="NWF48379.1"/>
    <property type="molecule type" value="Genomic_DNA"/>
</dbReference>
<gene>
    <name evidence="3" type="ORF">F3K02_24445</name>
</gene>
<reference evidence="3 4" key="1">
    <citation type="submission" date="2019-09" db="EMBL/GenBank/DDBJ databases">
        <title>Hydrogenophaga aromatica sp. nov., isolated from a para-xylene-degrading enrichment culture.</title>
        <authorList>
            <person name="Tancsics A."/>
            <person name="Banerjee S."/>
        </authorList>
    </citation>
    <scope>NUCLEOTIDE SEQUENCE [LARGE SCALE GENOMIC DNA]</scope>
    <source>
        <strain evidence="3 4">D2P1</strain>
    </source>
</reference>